<accession>A0A0S2K7Q6</accession>
<feature type="transmembrane region" description="Helical" evidence="1">
    <location>
        <begin position="39"/>
        <end position="60"/>
    </location>
</feature>
<dbReference type="Proteomes" id="UP000061457">
    <property type="component" value="Chromosome II"/>
</dbReference>
<keyword evidence="1" id="KW-0812">Transmembrane</keyword>
<evidence type="ECO:0000313" key="2">
    <source>
        <dbReference type="EMBL" id="ALO44347.1"/>
    </source>
</evidence>
<gene>
    <name evidence="2" type="ORF">PP2015_3878</name>
</gene>
<name>A0A0S2K7Q6_9GAMM</name>
<evidence type="ECO:0000256" key="1">
    <source>
        <dbReference type="SAM" id="Phobius"/>
    </source>
</evidence>
<evidence type="ECO:0000313" key="3">
    <source>
        <dbReference type="Proteomes" id="UP000061457"/>
    </source>
</evidence>
<dbReference type="RefSeq" id="WP_058032212.1">
    <property type="nucleotide sequence ID" value="NZ_CP013188.1"/>
</dbReference>
<dbReference type="STRING" id="161398.PP2015_3878"/>
<dbReference type="PATRIC" id="fig|161398.10.peg.3968"/>
<proteinExistence type="predicted"/>
<feature type="transmembrane region" description="Helical" evidence="1">
    <location>
        <begin position="6"/>
        <end position="27"/>
    </location>
</feature>
<evidence type="ECO:0008006" key="4">
    <source>
        <dbReference type="Google" id="ProtNLM"/>
    </source>
</evidence>
<sequence>MNINATVVGEIIFISVIVIGILSYYLGKRKTNTPKIATLIGALLSFIPPLGLIYLVILVLKNDINQNNTGDRVV</sequence>
<dbReference type="AlphaFoldDB" id="A0A0S2K7Q6"/>
<dbReference type="OrthoDB" id="886161at2"/>
<reference evidence="2 3" key="1">
    <citation type="submission" date="2015-11" db="EMBL/GenBank/DDBJ databases">
        <authorList>
            <person name="Zhang Y."/>
            <person name="Guo Z."/>
        </authorList>
    </citation>
    <scope>NUCLEOTIDE SEQUENCE [LARGE SCALE GENOMIC DNA]</scope>
    <source>
        <strain evidence="2 3">KCTC 12086</strain>
    </source>
</reference>
<keyword evidence="1" id="KW-0472">Membrane</keyword>
<keyword evidence="1" id="KW-1133">Transmembrane helix</keyword>
<dbReference type="KEGG" id="pphe:PP2015_3878"/>
<protein>
    <recommendedName>
        <fullName evidence="4">Cardiolipin synthase N-terminal domain-containing protein</fullName>
    </recommendedName>
</protein>
<dbReference type="EMBL" id="CP013188">
    <property type="protein sequence ID" value="ALO44347.1"/>
    <property type="molecule type" value="Genomic_DNA"/>
</dbReference>
<keyword evidence="3" id="KW-1185">Reference proteome</keyword>
<organism evidence="2 3">
    <name type="scientific">Pseudoalteromonas phenolica</name>
    <dbReference type="NCBI Taxonomy" id="161398"/>
    <lineage>
        <taxon>Bacteria</taxon>
        <taxon>Pseudomonadati</taxon>
        <taxon>Pseudomonadota</taxon>
        <taxon>Gammaproteobacteria</taxon>
        <taxon>Alteromonadales</taxon>
        <taxon>Pseudoalteromonadaceae</taxon>
        <taxon>Pseudoalteromonas</taxon>
    </lineage>
</organism>